<gene>
    <name evidence="2" type="ORF">VNO77_02787</name>
</gene>
<proteinExistence type="predicted"/>
<reference evidence="2 3" key="1">
    <citation type="submission" date="2024-01" db="EMBL/GenBank/DDBJ databases">
        <title>The genomes of 5 underutilized Papilionoideae crops provide insights into root nodulation and disease resistanc.</title>
        <authorList>
            <person name="Jiang F."/>
        </authorList>
    </citation>
    <scope>NUCLEOTIDE SEQUENCE [LARGE SCALE GENOMIC DNA]</scope>
    <source>
        <strain evidence="2">LVBAO_FW01</strain>
        <tissue evidence="2">Leaves</tissue>
    </source>
</reference>
<evidence type="ECO:0000313" key="2">
    <source>
        <dbReference type="EMBL" id="KAK7360774.1"/>
    </source>
</evidence>
<accession>A0AAN9MZ80</accession>
<comment type="caution">
    <text evidence="2">The sequence shown here is derived from an EMBL/GenBank/DDBJ whole genome shotgun (WGS) entry which is preliminary data.</text>
</comment>
<evidence type="ECO:0000256" key="1">
    <source>
        <dbReference type="SAM" id="SignalP"/>
    </source>
</evidence>
<sequence length="152" mass="16963">MLHGSLPSLMNLMQKILFIALGFPNTNAPSEVIYCIGPGMSSSMECRKKVGWPSHNSHVLWGEVYPPNACNTSMAPTLSITFHRQNAVDDSISDLPGNLAEQRDSSLNYPRDFSIRSEDSRRIAMAEIFSFLASREELPSCFSDRGKRKKPL</sequence>
<protein>
    <submittedName>
        <fullName evidence="2">Uncharacterized protein</fullName>
    </submittedName>
</protein>
<feature type="chain" id="PRO_5043028697" evidence="1">
    <location>
        <begin position="29"/>
        <end position="152"/>
    </location>
</feature>
<keyword evidence="3" id="KW-1185">Reference proteome</keyword>
<feature type="signal peptide" evidence="1">
    <location>
        <begin position="1"/>
        <end position="28"/>
    </location>
</feature>
<dbReference type="AlphaFoldDB" id="A0AAN9MZ80"/>
<organism evidence="2 3">
    <name type="scientific">Canavalia gladiata</name>
    <name type="common">Sword bean</name>
    <name type="synonym">Dolichos gladiatus</name>
    <dbReference type="NCBI Taxonomy" id="3824"/>
    <lineage>
        <taxon>Eukaryota</taxon>
        <taxon>Viridiplantae</taxon>
        <taxon>Streptophyta</taxon>
        <taxon>Embryophyta</taxon>
        <taxon>Tracheophyta</taxon>
        <taxon>Spermatophyta</taxon>
        <taxon>Magnoliopsida</taxon>
        <taxon>eudicotyledons</taxon>
        <taxon>Gunneridae</taxon>
        <taxon>Pentapetalae</taxon>
        <taxon>rosids</taxon>
        <taxon>fabids</taxon>
        <taxon>Fabales</taxon>
        <taxon>Fabaceae</taxon>
        <taxon>Papilionoideae</taxon>
        <taxon>50 kb inversion clade</taxon>
        <taxon>NPAAA clade</taxon>
        <taxon>indigoferoid/millettioid clade</taxon>
        <taxon>Phaseoleae</taxon>
        <taxon>Canavalia</taxon>
    </lineage>
</organism>
<dbReference type="EMBL" id="JAYMYQ010000001">
    <property type="protein sequence ID" value="KAK7360774.1"/>
    <property type="molecule type" value="Genomic_DNA"/>
</dbReference>
<dbReference type="Proteomes" id="UP001367508">
    <property type="component" value="Unassembled WGS sequence"/>
</dbReference>
<keyword evidence="1" id="KW-0732">Signal</keyword>
<name>A0AAN9MZ80_CANGL</name>
<evidence type="ECO:0000313" key="3">
    <source>
        <dbReference type="Proteomes" id="UP001367508"/>
    </source>
</evidence>